<dbReference type="HOGENOM" id="CLU_053383_0_0_1"/>
<dbReference type="Proteomes" id="UP000054466">
    <property type="component" value="Unassembled WGS sequence"/>
</dbReference>
<dbReference type="VEuPathDB" id="FungiDB:PV07_01723"/>
<keyword evidence="1" id="KW-0472">Membrane</keyword>
<name>A0A0D2A3Y0_9EURO</name>
<proteinExistence type="predicted"/>
<organism evidence="2 3">
    <name type="scientific">Cladophialophora immunda</name>
    <dbReference type="NCBI Taxonomy" id="569365"/>
    <lineage>
        <taxon>Eukaryota</taxon>
        <taxon>Fungi</taxon>
        <taxon>Dikarya</taxon>
        <taxon>Ascomycota</taxon>
        <taxon>Pezizomycotina</taxon>
        <taxon>Eurotiomycetes</taxon>
        <taxon>Chaetothyriomycetidae</taxon>
        <taxon>Chaetothyriales</taxon>
        <taxon>Herpotrichiellaceae</taxon>
        <taxon>Cladophialophora</taxon>
    </lineage>
</organism>
<accession>A0A0D2A3Y0</accession>
<sequence length="344" mass="39901">MNMFTIWKSDKRQSSLQEATDLDTPLFSELLLSLESRQRFLELAWKVQPPSPSKADNLERFEFYFHHYHECCGKISSVIKTCSHRHVCQTIRELKDRTREQCEEAVLQSLPAGSTAAMAAELVDFTGKAALFIDFADWDSTESLPIFLSRKIASKSTIKDEFRMRRSFNARAFAMVAGINVQWTRNLAEHLEVTGDDSDIAIFHCVAALDLYEQSEFNQMLPAGFVEETRRTLALMLPSADQNTQAWLEKQKRKRKLDPRCGSCPHLKASQRHTRDFDFWRDRIVVAKEVFDEHQPKGILQVWRDNRNQVQWWTFWIAIILFILTIIACVEGALQVYKAYRPSS</sequence>
<evidence type="ECO:0000256" key="1">
    <source>
        <dbReference type="SAM" id="Phobius"/>
    </source>
</evidence>
<dbReference type="OrthoDB" id="5428890at2759"/>
<gene>
    <name evidence="2" type="ORF">PV07_01723</name>
</gene>
<keyword evidence="3" id="KW-1185">Reference proteome</keyword>
<protein>
    <submittedName>
        <fullName evidence="2">Uncharacterized protein</fullName>
    </submittedName>
</protein>
<dbReference type="EMBL" id="KN847040">
    <property type="protein sequence ID" value="KIW34996.1"/>
    <property type="molecule type" value="Genomic_DNA"/>
</dbReference>
<dbReference type="RefSeq" id="XP_016255212.1">
    <property type="nucleotide sequence ID" value="XM_016388284.1"/>
</dbReference>
<evidence type="ECO:0000313" key="2">
    <source>
        <dbReference type="EMBL" id="KIW34996.1"/>
    </source>
</evidence>
<dbReference type="GeneID" id="27340917"/>
<dbReference type="AlphaFoldDB" id="A0A0D2A3Y0"/>
<keyword evidence="1" id="KW-0812">Transmembrane</keyword>
<keyword evidence="1" id="KW-1133">Transmembrane helix</keyword>
<evidence type="ECO:0000313" key="3">
    <source>
        <dbReference type="Proteomes" id="UP000054466"/>
    </source>
</evidence>
<feature type="transmembrane region" description="Helical" evidence="1">
    <location>
        <begin position="312"/>
        <end position="334"/>
    </location>
</feature>
<reference evidence="2 3" key="1">
    <citation type="submission" date="2015-01" db="EMBL/GenBank/DDBJ databases">
        <title>The Genome Sequence of Cladophialophora immunda CBS83496.</title>
        <authorList>
            <consortium name="The Broad Institute Genomics Platform"/>
            <person name="Cuomo C."/>
            <person name="de Hoog S."/>
            <person name="Gorbushina A."/>
            <person name="Stielow B."/>
            <person name="Teixiera M."/>
            <person name="Abouelleil A."/>
            <person name="Chapman S.B."/>
            <person name="Priest M."/>
            <person name="Young S.K."/>
            <person name="Wortman J."/>
            <person name="Nusbaum C."/>
            <person name="Birren B."/>
        </authorList>
    </citation>
    <scope>NUCLEOTIDE SEQUENCE [LARGE SCALE GENOMIC DNA]</scope>
    <source>
        <strain evidence="2 3">CBS 83496</strain>
    </source>
</reference>